<keyword evidence="1" id="KW-0812">Transmembrane</keyword>
<evidence type="ECO:0000313" key="2">
    <source>
        <dbReference type="EMBL" id="PIE31588.1"/>
    </source>
</evidence>
<name>A0A2G6K7A5_9BACT</name>
<feature type="transmembrane region" description="Helical" evidence="1">
    <location>
        <begin position="33"/>
        <end position="52"/>
    </location>
</feature>
<evidence type="ECO:0000256" key="1">
    <source>
        <dbReference type="SAM" id="Phobius"/>
    </source>
</evidence>
<keyword evidence="1" id="KW-1133">Transmembrane helix</keyword>
<organism evidence="2 3">
    <name type="scientific">candidate division KSB3 bacterium</name>
    <dbReference type="NCBI Taxonomy" id="2044937"/>
    <lineage>
        <taxon>Bacteria</taxon>
        <taxon>candidate division KSB3</taxon>
    </lineage>
</organism>
<reference evidence="2 3" key="1">
    <citation type="submission" date="2017-10" db="EMBL/GenBank/DDBJ databases">
        <title>Novel microbial diversity and functional potential in the marine mammal oral microbiome.</title>
        <authorList>
            <person name="Dudek N.K."/>
            <person name="Sun C.L."/>
            <person name="Burstein D."/>
            <person name="Kantor R.S."/>
            <person name="Aliaga Goltsman D.S."/>
            <person name="Bik E.M."/>
            <person name="Thomas B.C."/>
            <person name="Banfield J.F."/>
            <person name="Relman D.A."/>
        </authorList>
    </citation>
    <scope>NUCLEOTIDE SEQUENCE [LARGE SCALE GENOMIC DNA]</scope>
    <source>
        <strain evidence="2">DOLJORAL78_47_16</strain>
    </source>
</reference>
<evidence type="ECO:0000313" key="3">
    <source>
        <dbReference type="Proteomes" id="UP000230821"/>
    </source>
</evidence>
<protein>
    <submittedName>
        <fullName evidence="2">Uncharacterized protein</fullName>
    </submittedName>
</protein>
<dbReference type="AlphaFoldDB" id="A0A2G6K7A5"/>
<dbReference type="Proteomes" id="UP000230821">
    <property type="component" value="Unassembled WGS sequence"/>
</dbReference>
<sequence length="123" mass="13309">MIKTLTSLAANIPAALLGGTVFILSFIPLEFGIGLSCMVGLCGYAIAGTWIFPSVPASKHLRERGHVPAEMTQASSFTNLFKESEFQLSTNAGAHLTDEETQCAWQSKAYQQHCRTNVGCDQK</sequence>
<feature type="transmembrane region" description="Helical" evidence="1">
    <location>
        <begin position="7"/>
        <end position="27"/>
    </location>
</feature>
<proteinExistence type="predicted"/>
<keyword evidence="1" id="KW-0472">Membrane</keyword>
<dbReference type="EMBL" id="PDSK01000138">
    <property type="protein sequence ID" value="PIE31588.1"/>
    <property type="molecule type" value="Genomic_DNA"/>
</dbReference>
<comment type="caution">
    <text evidence="2">The sequence shown here is derived from an EMBL/GenBank/DDBJ whole genome shotgun (WGS) entry which is preliminary data.</text>
</comment>
<gene>
    <name evidence="2" type="ORF">CSA56_17875</name>
</gene>
<accession>A0A2G6K7A5</accession>